<sequence>MKILLLWWLFIVRVRCGFIGGFIRRKHRGEEEITYLHSGMKNSLKNTYGILVYQGSSLCRFLGNGVDLLVVRLTRCVRLLVRRKLT</sequence>
<organism evidence="2 3">
    <name type="scientific">Candidatus Minimicrobia naudis</name>
    <dbReference type="NCBI Taxonomy" id="2841263"/>
    <lineage>
        <taxon>Bacteria</taxon>
        <taxon>Candidatus Saccharimonadota</taxon>
        <taxon>Candidatus Saccharimonadota incertae sedis</taxon>
        <taxon>Candidatus Minimicrobia</taxon>
    </lineage>
</organism>
<dbReference type="Proteomes" id="UP000679129">
    <property type="component" value="Chromosome"/>
</dbReference>
<feature type="domain" description="DNA polymerase III alpha subunit finger" evidence="1">
    <location>
        <begin position="16"/>
        <end position="54"/>
    </location>
</feature>
<name>A0A8F1MCD8_9BACT</name>
<accession>A0A8F1MCD8</accession>
<dbReference type="Pfam" id="PF17657">
    <property type="entry name" value="DNA_pol3_finger"/>
    <property type="match status" value="1"/>
</dbReference>
<keyword evidence="3" id="KW-1185">Reference proteome</keyword>
<evidence type="ECO:0000313" key="3">
    <source>
        <dbReference type="Proteomes" id="UP000679129"/>
    </source>
</evidence>
<dbReference type="KEGG" id="mnd:KOY48_03600"/>
<dbReference type="EMBL" id="CP076460">
    <property type="protein sequence ID" value="QWQ31968.1"/>
    <property type="molecule type" value="Genomic_DNA"/>
</dbReference>
<evidence type="ECO:0000259" key="1">
    <source>
        <dbReference type="Pfam" id="PF17657"/>
    </source>
</evidence>
<evidence type="ECO:0000313" key="2">
    <source>
        <dbReference type="EMBL" id="QWQ31968.1"/>
    </source>
</evidence>
<dbReference type="AlphaFoldDB" id="A0A8F1MCD8"/>
<protein>
    <recommendedName>
        <fullName evidence="1">DNA polymerase III alpha subunit finger domain-containing protein</fullName>
    </recommendedName>
</protein>
<gene>
    <name evidence="2" type="ORF">KOY48_03600</name>
</gene>
<dbReference type="InterPro" id="IPR040982">
    <property type="entry name" value="DNA_pol3_finger"/>
</dbReference>
<reference evidence="2" key="1">
    <citation type="submission" date="2021-06" db="EMBL/GenBank/DDBJ databases">
        <title>An adapted protocol for Saccharibacteria cultivation: two new species join this phylum of Candidate Phyla Radiations.</title>
        <authorList>
            <person name="Ibrahim A."/>
            <person name="Maatouk M."/>
            <person name="Zgheib R."/>
            <person name="Haddad G."/>
            <person name="Bou Khalil J."/>
            <person name="Raoult D."/>
            <person name="Bittar F."/>
        </authorList>
    </citation>
    <scope>NUCLEOTIDE SEQUENCE</scope>
    <source>
        <strain evidence="2">IHU1</strain>
    </source>
</reference>
<proteinExistence type="predicted"/>